<dbReference type="EMBL" id="SNYW01000011">
    <property type="protein sequence ID" value="TDQ80644.1"/>
    <property type="molecule type" value="Genomic_DNA"/>
</dbReference>
<dbReference type="AlphaFoldDB" id="A0A4R6WP03"/>
<evidence type="ECO:0000313" key="3">
    <source>
        <dbReference type="EMBL" id="TDQ80644.1"/>
    </source>
</evidence>
<dbReference type="InterPro" id="IPR020847">
    <property type="entry name" value="AP_endonuclease_F1_BS"/>
</dbReference>
<organism evidence="3 4">
    <name type="scientific">Dongia mobilis</name>
    <dbReference type="NCBI Taxonomy" id="578943"/>
    <lineage>
        <taxon>Bacteria</taxon>
        <taxon>Pseudomonadati</taxon>
        <taxon>Pseudomonadota</taxon>
        <taxon>Alphaproteobacteria</taxon>
        <taxon>Rhodospirillales</taxon>
        <taxon>Dongiaceae</taxon>
        <taxon>Dongia</taxon>
    </lineage>
</organism>
<feature type="region of interest" description="Disordered" evidence="1">
    <location>
        <begin position="199"/>
        <end position="224"/>
    </location>
</feature>
<dbReference type="Pfam" id="PF03372">
    <property type="entry name" value="Exo_endo_phos"/>
    <property type="match status" value="1"/>
</dbReference>
<dbReference type="InterPro" id="IPR036691">
    <property type="entry name" value="Endo/exonu/phosph_ase_sf"/>
</dbReference>
<evidence type="ECO:0000256" key="1">
    <source>
        <dbReference type="SAM" id="MobiDB-lite"/>
    </source>
</evidence>
<dbReference type="GO" id="GO:0004527">
    <property type="term" value="F:exonuclease activity"/>
    <property type="evidence" value="ECO:0007669"/>
    <property type="project" value="UniProtKB-KW"/>
</dbReference>
<keyword evidence="3" id="KW-0540">Nuclease</keyword>
<dbReference type="OrthoDB" id="7979217at2"/>
<dbReference type="RefSeq" id="WP_133614624.1">
    <property type="nucleotide sequence ID" value="NZ_SNYW01000011.1"/>
</dbReference>
<dbReference type="InterPro" id="IPR005135">
    <property type="entry name" value="Endo/exonuclease/phosphatase"/>
</dbReference>
<dbReference type="SUPFAM" id="SSF56219">
    <property type="entry name" value="DNase I-like"/>
    <property type="match status" value="1"/>
</dbReference>
<dbReference type="GO" id="GO:0004519">
    <property type="term" value="F:endonuclease activity"/>
    <property type="evidence" value="ECO:0007669"/>
    <property type="project" value="UniProtKB-KW"/>
</dbReference>
<dbReference type="Proteomes" id="UP000295783">
    <property type="component" value="Unassembled WGS sequence"/>
</dbReference>
<keyword evidence="3" id="KW-0269">Exonuclease</keyword>
<gene>
    <name evidence="3" type="ORF">A8950_3179</name>
</gene>
<dbReference type="Gene3D" id="3.60.10.10">
    <property type="entry name" value="Endonuclease/exonuclease/phosphatase"/>
    <property type="match status" value="1"/>
</dbReference>
<dbReference type="GO" id="GO:0003677">
    <property type="term" value="F:DNA binding"/>
    <property type="evidence" value="ECO:0007669"/>
    <property type="project" value="InterPro"/>
</dbReference>
<protein>
    <submittedName>
        <fullName evidence="3">Endonuclease/exonuclease/phosphatase family metal-dependent hydrolase</fullName>
    </submittedName>
</protein>
<evidence type="ECO:0000313" key="4">
    <source>
        <dbReference type="Proteomes" id="UP000295783"/>
    </source>
</evidence>
<evidence type="ECO:0000259" key="2">
    <source>
        <dbReference type="Pfam" id="PF03372"/>
    </source>
</evidence>
<dbReference type="GO" id="GO:0006281">
    <property type="term" value="P:DNA repair"/>
    <property type="evidence" value="ECO:0007669"/>
    <property type="project" value="InterPro"/>
</dbReference>
<dbReference type="PROSITE" id="PS00726">
    <property type="entry name" value="AP_NUCLEASE_F1_1"/>
    <property type="match status" value="1"/>
</dbReference>
<keyword evidence="4" id="KW-1185">Reference proteome</keyword>
<comment type="caution">
    <text evidence="3">The sequence shown here is derived from an EMBL/GenBank/DDBJ whole genome shotgun (WGS) entry which is preliminary data.</text>
</comment>
<reference evidence="3 4" key="1">
    <citation type="submission" date="2019-03" db="EMBL/GenBank/DDBJ databases">
        <title>Genomic Encyclopedia of Type Strains, Phase III (KMG-III): the genomes of soil and plant-associated and newly described type strains.</title>
        <authorList>
            <person name="Whitman W."/>
        </authorList>
    </citation>
    <scope>NUCLEOTIDE SEQUENCE [LARGE SCALE GENOMIC DNA]</scope>
    <source>
        <strain evidence="3 4">CGMCC 1.7660</strain>
    </source>
</reference>
<name>A0A4R6WP03_9PROT</name>
<proteinExistence type="predicted"/>
<feature type="domain" description="Endonuclease/exonuclease/phosphatase" evidence="2">
    <location>
        <begin position="8"/>
        <end position="190"/>
    </location>
</feature>
<keyword evidence="3" id="KW-0255">Endonuclease</keyword>
<accession>A0A4R6WP03</accession>
<sequence>MTAPLKVISWNLWHRGGAVVGDLADLVEAERPDLLLMQEAKQPLESLVHFVGGTLHWQPMQRRVYGLAAWSPHDVESPYSVPLPVSPFPLRVPPRLAQLLFLDGIAFANVHLSHGQILNRRQLLAVAHATEGPTVIIGDCNAIGAIRIPDFVEVGPRSATHRLQTRLDRCLVRFLSCSGSRVLARGPSDHHPIEVLIEPKPRTTDRAAGAAPRHRATGSKVSVD</sequence>
<keyword evidence="3" id="KW-0378">Hydrolase</keyword>